<dbReference type="Pfam" id="PF24700">
    <property type="entry name" value="Vein_beta-barrel"/>
    <property type="match status" value="1"/>
</dbReference>
<feature type="chain" id="PRO_5005489059" description="Vein beta-barrel domain-containing protein" evidence="1">
    <location>
        <begin position="29"/>
        <end position="185"/>
    </location>
</feature>
<dbReference type="EMBL" id="HACA01026200">
    <property type="protein sequence ID" value="CDW43561.1"/>
    <property type="molecule type" value="Transcribed_RNA"/>
</dbReference>
<organism evidence="3">
    <name type="scientific">Lepeophtheirus salmonis</name>
    <name type="common">Salmon louse</name>
    <name type="synonym">Caligus salmonis</name>
    <dbReference type="NCBI Taxonomy" id="72036"/>
    <lineage>
        <taxon>Eukaryota</taxon>
        <taxon>Metazoa</taxon>
        <taxon>Ecdysozoa</taxon>
        <taxon>Arthropoda</taxon>
        <taxon>Crustacea</taxon>
        <taxon>Multicrustacea</taxon>
        <taxon>Hexanauplia</taxon>
        <taxon>Copepoda</taxon>
        <taxon>Siphonostomatoida</taxon>
        <taxon>Caligidae</taxon>
        <taxon>Lepeophtheirus</taxon>
    </lineage>
</organism>
<sequence length="185" mass="21621">MSAKSINDFLIRMFVCVVFFLLFSTVNTISSEKCHQYRINHTTIDNKLALSPVVFQGRLTSMSTPVNDLHFVSLRVLKVIKGKLSKRLRKQIRLLFSLGKRKRQFVNRNKECKDPPIFNPKSSRKKYIFFVQKIKPGSYVALAEPEIFNRKVRRNIRKILCNNCCKLQTTNKTELNNAYTHKLHS</sequence>
<dbReference type="OrthoDB" id="6374593at2759"/>
<feature type="domain" description="Vein beta-barrel" evidence="2">
    <location>
        <begin position="51"/>
        <end position="150"/>
    </location>
</feature>
<feature type="signal peptide" evidence="1">
    <location>
        <begin position="1"/>
        <end position="28"/>
    </location>
</feature>
<keyword evidence="1" id="KW-0732">Signal</keyword>
<dbReference type="InterPro" id="IPR057777">
    <property type="entry name" value="Beta-barrel_vein"/>
</dbReference>
<protein>
    <recommendedName>
        <fullName evidence="2">Vein beta-barrel domain-containing protein</fullName>
    </recommendedName>
</protein>
<accession>A0A0K2V0Q0</accession>
<evidence type="ECO:0000313" key="3">
    <source>
        <dbReference type="EMBL" id="CDW43561.1"/>
    </source>
</evidence>
<evidence type="ECO:0000259" key="2">
    <source>
        <dbReference type="Pfam" id="PF24700"/>
    </source>
</evidence>
<reference evidence="3" key="1">
    <citation type="submission" date="2014-05" db="EMBL/GenBank/DDBJ databases">
        <authorList>
            <person name="Chronopoulou M."/>
        </authorList>
    </citation>
    <scope>NUCLEOTIDE SEQUENCE</scope>
    <source>
        <tissue evidence="3">Whole organism</tissue>
    </source>
</reference>
<proteinExistence type="predicted"/>
<name>A0A0K2V0Q0_LEPSM</name>
<evidence type="ECO:0000256" key="1">
    <source>
        <dbReference type="SAM" id="SignalP"/>
    </source>
</evidence>
<dbReference type="AlphaFoldDB" id="A0A0K2V0Q0"/>